<evidence type="ECO:0000313" key="1">
    <source>
        <dbReference type="EMBL" id="WTY35408.1"/>
    </source>
</evidence>
<evidence type="ECO:0000313" key="2">
    <source>
        <dbReference type="Proteomes" id="UP001621418"/>
    </source>
</evidence>
<protein>
    <submittedName>
        <fullName evidence="1">VOC family protein</fullName>
    </submittedName>
</protein>
<dbReference type="Gene3D" id="3.10.180.10">
    <property type="entry name" value="2,3-Dihydroxybiphenyl 1,2-Dioxygenase, domain 1"/>
    <property type="match status" value="1"/>
</dbReference>
<dbReference type="EMBL" id="CP109527">
    <property type="protein sequence ID" value="WTY35408.1"/>
    <property type="molecule type" value="Genomic_DNA"/>
</dbReference>
<dbReference type="SUPFAM" id="SSF54593">
    <property type="entry name" value="Glyoxalase/Bleomycin resistance protein/Dihydroxybiphenyl dioxygenase"/>
    <property type="match status" value="1"/>
</dbReference>
<dbReference type="RefSeq" id="WP_364653192.1">
    <property type="nucleotide sequence ID" value="NZ_CP109527.1"/>
</dbReference>
<gene>
    <name evidence="1" type="ORF">OG308_29695</name>
</gene>
<name>A0ABZ1N637_9NOCA</name>
<sequence length="114" mass="12013">MFFGLAVTDFAAADSWYSRLFGRAADFVVVPGVEAMWQLNDTAFLYIVVDPEHAGQALVNIAVSDLNDAVAEIASRDLDPGPFILVGPGGAAGRKAPFTDPDGNSIFVIEIAAP</sequence>
<dbReference type="Proteomes" id="UP001621418">
    <property type="component" value="Chromosome"/>
</dbReference>
<accession>A0ABZ1N637</accession>
<proteinExistence type="predicted"/>
<organism evidence="1 2">
    <name type="scientific">Nocardia salmonicida</name>
    <dbReference type="NCBI Taxonomy" id="53431"/>
    <lineage>
        <taxon>Bacteria</taxon>
        <taxon>Bacillati</taxon>
        <taxon>Actinomycetota</taxon>
        <taxon>Actinomycetes</taxon>
        <taxon>Mycobacteriales</taxon>
        <taxon>Nocardiaceae</taxon>
        <taxon>Nocardia</taxon>
    </lineage>
</organism>
<reference evidence="1 2" key="1">
    <citation type="submission" date="2022-10" db="EMBL/GenBank/DDBJ databases">
        <title>The complete genomes of actinobacterial strains from the NBC collection.</title>
        <authorList>
            <person name="Joergensen T.S."/>
            <person name="Alvarez Arevalo M."/>
            <person name="Sterndorff E.B."/>
            <person name="Faurdal D."/>
            <person name="Vuksanovic O."/>
            <person name="Mourched A.-S."/>
            <person name="Charusanti P."/>
            <person name="Shaw S."/>
            <person name="Blin K."/>
            <person name="Weber T."/>
        </authorList>
    </citation>
    <scope>NUCLEOTIDE SEQUENCE [LARGE SCALE GENOMIC DNA]</scope>
    <source>
        <strain evidence="1 2">NBC_01413</strain>
    </source>
</reference>
<dbReference type="CDD" id="cd06587">
    <property type="entry name" value="VOC"/>
    <property type="match status" value="1"/>
</dbReference>
<keyword evidence="2" id="KW-1185">Reference proteome</keyword>
<dbReference type="InterPro" id="IPR029068">
    <property type="entry name" value="Glyas_Bleomycin-R_OHBP_Dase"/>
</dbReference>